<keyword evidence="2" id="KW-1185">Reference proteome</keyword>
<evidence type="ECO:0000313" key="1">
    <source>
        <dbReference type="EMBL" id="KAL0472852.1"/>
    </source>
</evidence>
<comment type="caution">
    <text evidence="1">The sequence shown here is derived from an EMBL/GenBank/DDBJ whole genome shotgun (WGS) entry which is preliminary data.</text>
</comment>
<evidence type="ECO:0000313" key="2">
    <source>
        <dbReference type="Proteomes" id="UP001451303"/>
    </source>
</evidence>
<dbReference type="EMBL" id="JAVLET010000002">
    <property type="protein sequence ID" value="KAL0472852.1"/>
    <property type="molecule type" value="Genomic_DNA"/>
</dbReference>
<sequence length="53" mass="6024">KCKACLKNKPGEAGWAQIAEWAARGNLTCTDCMRRPQRARSTLYDECYEGNEE</sequence>
<proteinExistence type="predicted"/>
<accession>A0ABR3DJJ2</accession>
<protein>
    <submittedName>
        <fullName evidence="1">Uncharacterized protein</fullName>
    </submittedName>
</protein>
<reference evidence="1 2" key="1">
    <citation type="submission" date="2023-09" db="EMBL/GenBank/DDBJ databases">
        <title>Multi-omics analysis of a traditional fermented food reveals byproduct-associated fungal strains for waste-to-food upcycling.</title>
        <authorList>
            <consortium name="Lawrence Berkeley National Laboratory"/>
            <person name="Rekdal V.M."/>
            <person name="Villalobos-Escobedo J.M."/>
            <person name="Rodriguez-Valeron N."/>
            <person name="Garcia M.O."/>
            <person name="Vasquez D.P."/>
            <person name="Damayanti I."/>
            <person name="Sorensen P.M."/>
            <person name="Baidoo E.E."/>
            <person name="De Carvalho A.C."/>
            <person name="Riley R."/>
            <person name="Lipzen A."/>
            <person name="He G."/>
            <person name="Yan M."/>
            <person name="Haridas S."/>
            <person name="Daum C."/>
            <person name="Yoshinaga Y."/>
            <person name="Ng V."/>
            <person name="Grigoriev I.V."/>
            <person name="Munk R."/>
            <person name="Nuraida L."/>
            <person name="Wijaya C.H."/>
            <person name="Morales P.-C."/>
            <person name="Keasling J.D."/>
        </authorList>
    </citation>
    <scope>NUCLEOTIDE SEQUENCE [LARGE SCALE GENOMIC DNA]</scope>
    <source>
        <strain evidence="1 2">FGSC 2613</strain>
    </source>
</reference>
<gene>
    <name evidence="1" type="ORF">QR685DRAFT_421897</name>
</gene>
<feature type="non-terminal residue" evidence="1">
    <location>
        <position position="53"/>
    </location>
</feature>
<feature type="non-terminal residue" evidence="1">
    <location>
        <position position="1"/>
    </location>
</feature>
<dbReference type="Proteomes" id="UP001451303">
    <property type="component" value="Unassembled WGS sequence"/>
</dbReference>
<name>A0ABR3DJJ2_NEUIN</name>
<organism evidence="1 2">
    <name type="scientific">Neurospora intermedia</name>
    <dbReference type="NCBI Taxonomy" id="5142"/>
    <lineage>
        <taxon>Eukaryota</taxon>
        <taxon>Fungi</taxon>
        <taxon>Dikarya</taxon>
        <taxon>Ascomycota</taxon>
        <taxon>Pezizomycotina</taxon>
        <taxon>Sordariomycetes</taxon>
        <taxon>Sordariomycetidae</taxon>
        <taxon>Sordariales</taxon>
        <taxon>Sordariaceae</taxon>
        <taxon>Neurospora</taxon>
    </lineage>
</organism>